<reference evidence="1 2" key="1">
    <citation type="submission" date="2018-07" db="EMBL/GenBank/DDBJ databases">
        <title>Pedobacter sp. nov., isolated from soil.</title>
        <authorList>
            <person name="Zhou L.Y."/>
            <person name="Du Z.J."/>
        </authorList>
    </citation>
    <scope>NUCLEOTIDE SEQUENCE [LARGE SCALE GENOMIC DNA]</scope>
    <source>
        <strain evidence="1 2">JDX94</strain>
    </source>
</reference>
<proteinExistence type="predicted"/>
<keyword evidence="2" id="KW-1185">Reference proteome</keyword>
<evidence type="ECO:0000313" key="2">
    <source>
        <dbReference type="Proteomes" id="UP000253961"/>
    </source>
</evidence>
<accession>A0A369Q0X7</accession>
<dbReference type="AlphaFoldDB" id="A0A369Q0X7"/>
<name>A0A369Q0X7_9SPHI</name>
<dbReference type="RefSeq" id="WP_115402072.1">
    <property type="nucleotide sequence ID" value="NZ_QPKV01000003.1"/>
</dbReference>
<dbReference type="Proteomes" id="UP000253961">
    <property type="component" value="Unassembled WGS sequence"/>
</dbReference>
<evidence type="ECO:0000313" key="1">
    <source>
        <dbReference type="EMBL" id="RDC56887.1"/>
    </source>
</evidence>
<dbReference type="PROSITE" id="PS51257">
    <property type="entry name" value="PROKAR_LIPOPROTEIN"/>
    <property type="match status" value="1"/>
</dbReference>
<protein>
    <submittedName>
        <fullName evidence="1">Uncharacterized protein</fullName>
    </submittedName>
</protein>
<organism evidence="1 2">
    <name type="scientific">Pedobacter chinensis</name>
    <dbReference type="NCBI Taxonomy" id="2282421"/>
    <lineage>
        <taxon>Bacteria</taxon>
        <taxon>Pseudomonadati</taxon>
        <taxon>Bacteroidota</taxon>
        <taxon>Sphingobacteriia</taxon>
        <taxon>Sphingobacteriales</taxon>
        <taxon>Sphingobacteriaceae</taxon>
        <taxon>Pedobacter</taxon>
    </lineage>
</organism>
<gene>
    <name evidence="1" type="ORF">DU508_06705</name>
</gene>
<sequence length="145" mass="16770">MRYIIAILLIFFIACNSKKDGECDTTKLLQTCLDSLSKIPDLKYMDTANVIILYNELIKSPLKLKWGNKKIIFQKKTEQNTKAYFKGSDYLLKDRAIFINSISCNENNAEVAFDLVNTQLLLEVYLRRNQTNSLFEVKAIGEVFR</sequence>
<comment type="caution">
    <text evidence="1">The sequence shown here is derived from an EMBL/GenBank/DDBJ whole genome shotgun (WGS) entry which is preliminary data.</text>
</comment>
<dbReference type="OrthoDB" id="9861518at2"/>
<dbReference type="EMBL" id="QPKV01000003">
    <property type="protein sequence ID" value="RDC56887.1"/>
    <property type="molecule type" value="Genomic_DNA"/>
</dbReference>